<comment type="similarity">
    <text evidence="2 11">Belongs to the class-II aminoacyl-tRNA synthetase family.</text>
</comment>
<dbReference type="Gene3D" id="3.40.50.800">
    <property type="entry name" value="Anticodon-binding domain"/>
    <property type="match status" value="1"/>
</dbReference>
<organism evidence="14 15">
    <name type="scientific">Thermotomaculum hydrothermale</name>
    <dbReference type="NCBI Taxonomy" id="981385"/>
    <lineage>
        <taxon>Bacteria</taxon>
        <taxon>Pseudomonadati</taxon>
        <taxon>Acidobacteriota</taxon>
        <taxon>Holophagae</taxon>
        <taxon>Thermotomaculales</taxon>
        <taxon>Thermotomaculaceae</taxon>
        <taxon>Thermotomaculum</taxon>
    </lineage>
</organism>
<keyword evidence="7 11" id="KW-0067">ATP-binding</keyword>
<evidence type="ECO:0000256" key="8">
    <source>
        <dbReference type="ARBA" id="ARBA00022917"/>
    </source>
</evidence>
<dbReference type="InterPro" id="IPR041715">
    <property type="entry name" value="HisRS-like_core"/>
</dbReference>
<dbReference type="InterPro" id="IPR045864">
    <property type="entry name" value="aa-tRNA-synth_II/BPL/LPL"/>
</dbReference>
<dbReference type="InterPro" id="IPR004154">
    <property type="entry name" value="Anticodon-bd"/>
</dbReference>
<keyword evidence="6 11" id="KW-0547">Nucleotide-binding</keyword>
<evidence type="ECO:0000256" key="6">
    <source>
        <dbReference type="ARBA" id="ARBA00022741"/>
    </source>
</evidence>
<dbReference type="GO" id="GO:0005737">
    <property type="term" value="C:cytoplasm"/>
    <property type="evidence" value="ECO:0007669"/>
    <property type="project" value="UniProtKB-SubCell"/>
</dbReference>
<dbReference type="Pfam" id="PF03129">
    <property type="entry name" value="HGTP_anticodon"/>
    <property type="match status" value="1"/>
</dbReference>
<dbReference type="Gene3D" id="3.30.930.10">
    <property type="entry name" value="Bira Bifunctional Protein, Domain 2"/>
    <property type="match status" value="1"/>
</dbReference>
<dbReference type="RefSeq" id="WP_201327433.1">
    <property type="nucleotide sequence ID" value="NZ_AP017470.1"/>
</dbReference>
<evidence type="ECO:0000256" key="2">
    <source>
        <dbReference type="ARBA" id="ARBA00008226"/>
    </source>
</evidence>
<keyword evidence="9 11" id="KW-0030">Aminoacyl-tRNA synthetase</keyword>
<dbReference type="CDD" id="cd00773">
    <property type="entry name" value="HisRS-like_core"/>
    <property type="match status" value="1"/>
</dbReference>
<evidence type="ECO:0000256" key="5">
    <source>
        <dbReference type="ARBA" id="ARBA00022598"/>
    </source>
</evidence>
<keyword evidence="4 11" id="KW-0963">Cytoplasm</keyword>
<evidence type="ECO:0000259" key="13">
    <source>
        <dbReference type="PROSITE" id="PS50862"/>
    </source>
</evidence>
<dbReference type="GO" id="GO:0006427">
    <property type="term" value="P:histidyl-tRNA aminoacylation"/>
    <property type="evidence" value="ECO:0007669"/>
    <property type="project" value="UniProtKB-UniRule"/>
</dbReference>
<dbReference type="EMBL" id="AP017470">
    <property type="protein sequence ID" value="BBB33133.1"/>
    <property type="molecule type" value="Genomic_DNA"/>
</dbReference>
<feature type="binding site" evidence="12">
    <location>
        <position position="257"/>
    </location>
    <ligand>
        <name>L-histidine</name>
        <dbReference type="ChEBI" id="CHEBI:57595"/>
    </ligand>
</feature>
<dbReference type="FunFam" id="3.30.930.10:FF:000005">
    <property type="entry name" value="Histidine--tRNA ligase"/>
    <property type="match status" value="1"/>
</dbReference>
<dbReference type="SUPFAM" id="SSF55681">
    <property type="entry name" value="Class II aaRS and biotin synthetases"/>
    <property type="match status" value="1"/>
</dbReference>
<evidence type="ECO:0000256" key="7">
    <source>
        <dbReference type="ARBA" id="ARBA00022840"/>
    </source>
</evidence>
<evidence type="ECO:0000256" key="1">
    <source>
        <dbReference type="ARBA" id="ARBA00004496"/>
    </source>
</evidence>
<dbReference type="PIRSF" id="PIRSF001549">
    <property type="entry name" value="His-tRNA_synth"/>
    <property type="match status" value="1"/>
</dbReference>
<evidence type="ECO:0000313" key="15">
    <source>
        <dbReference type="Proteomes" id="UP000595564"/>
    </source>
</evidence>
<dbReference type="GO" id="GO:0004821">
    <property type="term" value="F:histidine-tRNA ligase activity"/>
    <property type="evidence" value="ECO:0007669"/>
    <property type="project" value="UniProtKB-UniRule"/>
</dbReference>
<gene>
    <name evidence="11 14" type="primary">hisS</name>
    <name evidence="14" type="ORF">TTHT_1652</name>
</gene>
<dbReference type="Pfam" id="PF13393">
    <property type="entry name" value="tRNA-synt_His"/>
    <property type="match status" value="1"/>
</dbReference>
<dbReference type="InterPro" id="IPR004516">
    <property type="entry name" value="HisRS/HisZ"/>
</dbReference>
<dbReference type="Proteomes" id="UP000595564">
    <property type="component" value="Chromosome"/>
</dbReference>
<evidence type="ECO:0000256" key="10">
    <source>
        <dbReference type="ARBA" id="ARBA00047639"/>
    </source>
</evidence>
<accession>A0A7R6Q0A4</accession>
<name>A0A7R6Q0A4_9BACT</name>
<feature type="binding site" evidence="12">
    <location>
        <begin position="261"/>
        <end position="262"/>
    </location>
    <ligand>
        <name>L-histidine</name>
        <dbReference type="ChEBI" id="CHEBI:57595"/>
    </ligand>
</feature>
<evidence type="ECO:0000256" key="11">
    <source>
        <dbReference type="HAMAP-Rule" id="MF_00127"/>
    </source>
</evidence>
<reference evidence="14 15" key="1">
    <citation type="journal article" date="2012" name="Extremophiles">
        <title>Thermotomaculum hydrothermale gen. nov., sp. nov., a novel heterotrophic thermophile within the phylum Acidobacteria from a deep-sea hydrothermal vent chimney in the Southern Okinawa Trough.</title>
        <authorList>
            <person name="Izumi H."/>
            <person name="Nunoura T."/>
            <person name="Miyazaki M."/>
            <person name="Mino S."/>
            <person name="Toki T."/>
            <person name="Takai K."/>
            <person name="Sako Y."/>
            <person name="Sawabe T."/>
            <person name="Nakagawa S."/>
        </authorList>
    </citation>
    <scope>NUCLEOTIDE SEQUENCE [LARGE SCALE GENOMIC DNA]</scope>
    <source>
        <strain evidence="14 15">AC55</strain>
    </source>
</reference>
<dbReference type="EC" id="6.1.1.21" evidence="11"/>
<evidence type="ECO:0000313" key="14">
    <source>
        <dbReference type="EMBL" id="BBB33133.1"/>
    </source>
</evidence>
<feature type="binding site" evidence="12">
    <location>
        <position position="130"/>
    </location>
    <ligand>
        <name>L-histidine</name>
        <dbReference type="ChEBI" id="CHEBI:57595"/>
    </ligand>
</feature>
<keyword evidence="5 11" id="KW-0436">Ligase</keyword>
<dbReference type="SUPFAM" id="SSF52954">
    <property type="entry name" value="Class II aaRS ABD-related"/>
    <property type="match status" value="1"/>
</dbReference>
<dbReference type="PROSITE" id="PS50862">
    <property type="entry name" value="AA_TRNA_LIGASE_II"/>
    <property type="match status" value="1"/>
</dbReference>
<dbReference type="PANTHER" id="PTHR43707">
    <property type="entry name" value="HISTIDYL-TRNA SYNTHETASE"/>
    <property type="match status" value="1"/>
</dbReference>
<dbReference type="InterPro" id="IPR036621">
    <property type="entry name" value="Anticodon-bd_dom_sf"/>
</dbReference>
<dbReference type="InterPro" id="IPR015807">
    <property type="entry name" value="His-tRNA-ligase"/>
</dbReference>
<dbReference type="GO" id="GO:0005524">
    <property type="term" value="F:ATP binding"/>
    <property type="evidence" value="ECO:0007669"/>
    <property type="project" value="UniProtKB-UniRule"/>
</dbReference>
<dbReference type="NCBIfam" id="TIGR00442">
    <property type="entry name" value="hisS"/>
    <property type="match status" value="1"/>
</dbReference>
<feature type="binding site" evidence="12">
    <location>
        <begin position="81"/>
        <end position="83"/>
    </location>
    <ligand>
        <name>L-histidine</name>
        <dbReference type="ChEBI" id="CHEBI:57595"/>
    </ligand>
</feature>
<comment type="subcellular location">
    <subcellularLocation>
        <location evidence="1 11">Cytoplasm</location>
    </subcellularLocation>
</comment>
<feature type="binding site" evidence="12">
    <location>
        <position position="126"/>
    </location>
    <ligand>
        <name>L-histidine</name>
        <dbReference type="ChEBI" id="CHEBI:57595"/>
    </ligand>
</feature>
<dbReference type="HAMAP" id="MF_00127">
    <property type="entry name" value="His_tRNA_synth"/>
    <property type="match status" value="1"/>
</dbReference>
<keyword evidence="15" id="KW-1185">Reference proteome</keyword>
<evidence type="ECO:0000256" key="4">
    <source>
        <dbReference type="ARBA" id="ARBA00022490"/>
    </source>
</evidence>
<evidence type="ECO:0000256" key="9">
    <source>
        <dbReference type="ARBA" id="ARBA00023146"/>
    </source>
</evidence>
<protein>
    <recommendedName>
        <fullName evidence="11">Histidine--tRNA ligase</fullName>
        <ecNumber evidence="11">6.1.1.21</ecNumber>
    </recommendedName>
    <alternativeName>
        <fullName evidence="11">Histidyl-tRNA synthetase</fullName>
        <shortName evidence="11">HisRS</shortName>
    </alternativeName>
</protein>
<dbReference type="InterPro" id="IPR006195">
    <property type="entry name" value="aa-tRNA-synth_II"/>
</dbReference>
<proteinExistence type="inferred from homology"/>
<keyword evidence="8 11" id="KW-0648">Protein biosynthesis</keyword>
<dbReference type="KEGG" id="thyd:TTHT_1652"/>
<evidence type="ECO:0000256" key="12">
    <source>
        <dbReference type="PIRSR" id="PIRSR001549-1"/>
    </source>
</evidence>
<dbReference type="PANTHER" id="PTHR43707:SF1">
    <property type="entry name" value="HISTIDINE--TRNA LIGASE, MITOCHONDRIAL-RELATED"/>
    <property type="match status" value="1"/>
</dbReference>
<sequence>MPVKTVKGTRDIFYPDIEKWRFFEEKAREILKTYNFKEIMTPIFEYTEVFARGIGEDTDIVHKEMYTFKDRKGRSITLRPENTASVVRAYLEHKMYAEGGIKRLFYIGPMFRYERPQKGRYRQFFQLGVEVFGSKNPYIDAETIELVINLLEKVGLKGLSVKINSLGCEKCRPVYRENLKKFLESVKENLCEDCKRRVDTNPLRVLDCKVPSCKETVKDAPDIQQSLCEDCQKHQDRVFHFLEKMNVKFELDPNLVRGLDYYTRTVFEVVSENLGSQNAILGGGRYDNLVKELGGPDTPAFGWALGIDRLVLLLDNKNFDFSNKTIYVIPAGDSIDYCFSVAKNLRENELAAEVVADSKSLKKALNYVNKQQGRFAIIAGENEAEKNMVVFKNLENRSQKEISFENLVKEIKDEINK</sequence>
<dbReference type="AlphaFoldDB" id="A0A7R6Q0A4"/>
<feature type="domain" description="Aminoacyl-transfer RNA synthetases class-II family profile" evidence="13">
    <location>
        <begin position="1"/>
        <end position="330"/>
    </location>
</feature>
<feature type="binding site" evidence="12">
    <location>
        <position position="112"/>
    </location>
    <ligand>
        <name>L-histidine</name>
        <dbReference type="ChEBI" id="CHEBI:57595"/>
    </ligand>
</feature>
<comment type="subunit">
    <text evidence="3 11">Homodimer.</text>
</comment>
<comment type="catalytic activity">
    <reaction evidence="10 11">
        <text>tRNA(His) + L-histidine + ATP = L-histidyl-tRNA(His) + AMP + diphosphate + H(+)</text>
        <dbReference type="Rhea" id="RHEA:17313"/>
        <dbReference type="Rhea" id="RHEA-COMP:9665"/>
        <dbReference type="Rhea" id="RHEA-COMP:9689"/>
        <dbReference type="ChEBI" id="CHEBI:15378"/>
        <dbReference type="ChEBI" id="CHEBI:30616"/>
        <dbReference type="ChEBI" id="CHEBI:33019"/>
        <dbReference type="ChEBI" id="CHEBI:57595"/>
        <dbReference type="ChEBI" id="CHEBI:78442"/>
        <dbReference type="ChEBI" id="CHEBI:78527"/>
        <dbReference type="ChEBI" id="CHEBI:456215"/>
        <dbReference type="EC" id="6.1.1.21"/>
    </reaction>
</comment>
<evidence type="ECO:0000256" key="3">
    <source>
        <dbReference type="ARBA" id="ARBA00011738"/>
    </source>
</evidence>